<dbReference type="RefSeq" id="WP_168146305.1">
    <property type="nucleotide sequence ID" value="NZ_JAAVXB010000001.1"/>
</dbReference>
<feature type="transmembrane region" description="Helical" evidence="1">
    <location>
        <begin position="12"/>
        <end position="31"/>
    </location>
</feature>
<sequence>MNIATIKRSQRNYWTAIYAASVPIICLMLFNRRIAEWLSTSAAARGFELRWPSISLGLIVIQLAGLFLFIFWAQRRLLAKCSSCKKPFSPASVGIVIATGNCANCGAKAIEAHSNAKP</sequence>
<dbReference type="AlphaFoldDB" id="A0A969W5Q1"/>
<protein>
    <submittedName>
        <fullName evidence="2">Uncharacterized protein</fullName>
    </submittedName>
</protein>
<evidence type="ECO:0000256" key="1">
    <source>
        <dbReference type="SAM" id="Phobius"/>
    </source>
</evidence>
<keyword evidence="1" id="KW-0812">Transmembrane</keyword>
<dbReference type="EMBL" id="JAAVXB010000001">
    <property type="protein sequence ID" value="NKF21062.1"/>
    <property type="molecule type" value="Genomic_DNA"/>
</dbReference>
<keyword evidence="3" id="KW-1185">Reference proteome</keyword>
<gene>
    <name evidence="2" type="ORF">G7Y82_01955</name>
</gene>
<name>A0A969W5Q1_9GAMM</name>
<organism evidence="2 3">
    <name type="scientific">Solimonas marina</name>
    <dbReference type="NCBI Taxonomy" id="2714601"/>
    <lineage>
        <taxon>Bacteria</taxon>
        <taxon>Pseudomonadati</taxon>
        <taxon>Pseudomonadota</taxon>
        <taxon>Gammaproteobacteria</taxon>
        <taxon>Nevskiales</taxon>
        <taxon>Nevskiaceae</taxon>
        <taxon>Solimonas</taxon>
    </lineage>
</organism>
<proteinExistence type="predicted"/>
<feature type="transmembrane region" description="Helical" evidence="1">
    <location>
        <begin position="51"/>
        <end position="73"/>
    </location>
</feature>
<evidence type="ECO:0000313" key="2">
    <source>
        <dbReference type="EMBL" id="NKF21062.1"/>
    </source>
</evidence>
<keyword evidence="1" id="KW-0472">Membrane</keyword>
<accession>A0A969W5Q1</accession>
<keyword evidence="1" id="KW-1133">Transmembrane helix</keyword>
<comment type="caution">
    <text evidence="2">The sequence shown here is derived from an EMBL/GenBank/DDBJ whole genome shotgun (WGS) entry which is preliminary data.</text>
</comment>
<evidence type="ECO:0000313" key="3">
    <source>
        <dbReference type="Proteomes" id="UP000653472"/>
    </source>
</evidence>
<reference evidence="2" key="1">
    <citation type="submission" date="2020-03" db="EMBL/GenBank/DDBJ databases">
        <title>Solimonas marina sp. nov., isolated from deep seawater of the Pacific Ocean.</title>
        <authorList>
            <person name="Liu X."/>
            <person name="Lai Q."/>
            <person name="Sun F."/>
            <person name="Gai Y."/>
            <person name="Li G."/>
            <person name="Shao Z."/>
        </authorList>
    </citation>
    <scope>NUCLEOTIDE SEQUENCE</scope>
    <source>
        <strain evidence="2">C16B3</strain>
    </source>
</reference>
<dbReference type="Proteomes" id="UP000653472">
    <property type="component" value="Unassembled WGS sequence"/>
</dbReference>